<keyword evidence="6" id="KW-1185">Reference proteome</keyword>
<name>A0ABW8CCF0_9ACTN</name>
<dbReference type="InterPro" id="IPR002509">
    <property type="entry name" value="NODB_dom"/>
</dbReference>
<evidence type="ECO:0000256" key="3">
    <source>
        <dbReference type="SAM" id="MobiDB-lite"/>
    </source>
</evidence>
<dbReference type="InterPro" id="IPR051398">
    <property type="entry name" value="Polysacch_Deacetylase"/>
</dbReference>
<dbReference type="InterPro" id="IPR011330">
    <property type="entry name" value="Glyco_hydro/deAcase_b/a-brl"/>
</dbReference>
<dbReference type="PROSITE" id="PS51677">
    <property type="entry name" value="NODB"/>
    <property type="match status" value="1"/>
</dbReference>
<dbReference type="Pfam" id="PF01522">
    <property type="entry name" value="Polysacc_deac_1"/>
    <property type="match status" value="1"/>
</dbReference>
<dbReference type="GO" id="GO:0016787">
    <property type="term" value="F:hydrolase activity"/>
    <property type="evidence" value="ECO:0007669"/>
    <property type="project" value="UniProtKB-KW"/>
</dbReference>
<dbReference type="Proteomes" id="UP001614394">
    <property type="component" value="Unassembled WGS sequence"/>
</dbReference>
<comment type="subcellular location">
    <subcellularLocation>
        <location evidence="1">Secreted</location>
    </subcellularLocation>
</comment>
<dbReference type="EC" id="3.-.-.-" evidence="5"/>
<sequence length="310" mass="33270">MSADIAPVHVPPRRSAASDTLSKRGRRTAPWVLMYHSVGECADDPYLITVSPDRLERQLRWLNGRGLTGVGVAELLRARADGRGKRLVGLTFDDGYTDFVEHAVPLLLRYQHSATVFALPGRLGGGNDWDELGPRKPLLTDEGIRAAAAAGMEVGSHGLVHLDLTATADDVLAAEVRGSRDRIQEITGKAPEGFCYPYGKLDARVVNAVRAAGYAYGCAVGAGPLTGTHALPRAYVGERDTAGRLHLKRLHHLLRRRPLPFEAGYAPLPYARAAGAIATRDATDAPDVPDARAAEGSPVPSEPRVEQDGR</sequence>
<gene>
    <name evidence="5" type="ORF">ACIGXA_26740</name>
</gene>
<dbReference type="EMBL" id="JBITYG010000008">
    <property type="protein sequence ID" value="MFI9104120.1"/>
    <property type="molecule type" value="Genomic_DNA"/>
</dbReference>
<evidence type="ECO:0000313" key="5">
    <source>
        <dbReference type="EMBL" id="MFI9104120.1"/>
    </source>
</evidence>
<evidence type="ECO:0000259" key="4">
    <source>
        <dbReference type="PROSITE" id="PS51677"/>
    </source>
</evidence>
<keyword evidence="5" id="KW-0378">Hydrolase</keyword>
<feature type="domain" description="NodB homology" evidence="4">
    <location>
        <begin position="86"/>
        <end position="310"/>
    </location>
</feature>
<dbReference type="Gene3D" id="3.20.20.370">
    <property type="entry name" value="Glycoside hydrolase/deacetylase"/>
    <property type="match status" value="1"/>
</dbReference>
<evidence type="ECO:0000256" key="2">
    <source>
        <dbReference type="ARBA" id="ARBA00022729"/>
    </source>
</evidence>
<dbReference type="CDD" id="cd10918">
    <property type="entry name" value="CE4_NodB_like_5s_6s"/>
    <property type="match status" value="1"/>
</dbReference>
<protein>
    <submittedName>
        <fullName evidence="5">Polysaccharide deacetylase family protein</fullName>
        <ecNumber evidence="5">3.-.-.-</ecNumber>
    </submittedName>
</protein>
<evidence type="ECO:0000256" key="1">
    <source>
        <dbReference type="ARBA" id="ARBA00004613"/>
    </source>
</evidence>
<dbReference type="PANTHER" id="PTHR34216">
    <property type="match status" value="1"/>
</dbReference>
<dbReference type="SUPFAM" id="SSF88713">
    <property type="entry name" value="Glycoside hydrolase/deacetylase"/>
    <property type="match status" value="1"/>
</dbReference>
<keyword evidence="2" id="KW-0732">Signal</keyword>
<evidence type="ECO:0000313" key="6">
    <source>
        <dbReference type="Proteomes" id="UP001614394"/>
    </source>
</evidence>
<dbReference type="RefSeq" id="WP_399654010.1">
    <property type="nucleotide sequence ID" value="NZ_JBITYG010000008.1"/>
</dbReference>
<accession>A0ABW8CCF0</accession>
<feature type="region of interest" description="Disordered" evidence="3">
    <location>
        <begin position="1"/>
        <end position="22"/>
    </location>
</feature>
<reference evidence="5 6" key="1">
    <citation type="submission" date="2024-10" db="EMBL/GenBank/DDBJ databases">
        <title>The Natural Products Discovery Center: Release of the First 8490 Sequenced Strains for Exploring Actinobacteria Biosynthetic Diversity.</title>
        <authorList>
            <person name="Kalkreuter E."/>
            <person name="Kautsar S.A."/>
            <person name="Yang D."/>
            <person name="Bader C.D."/>
            <person name="Teijaro C.N."/>
            <person name="Fluegel L."/>
            <person name="Davis C.M."/>
            <person name="Simpson J.R."/>
            <person name="Lauterbach L."/>
            <person name="Steele A.D."/>
            <person name="Gui C."/>
            <person name="Meng S."/>
            <person name="Li G."/>
            <person name="Viehrig K."/>
            <person name="Ye F."/>
            <person name="Su P."/>
            <person name="Kiefer A.F."/>
            <person name="Nichols A."/>
            <person name="Cepeda A.J."/>
            <person name="Yan W."/>
            <person name="Fan B."/>
            <person name="Jiang Y."/>
            <person name="Adhikari A."/>
            <person name="Zheng C.-J."/>
            <person name="Schuster L."/>
            <person name="Cowan T.M."/>
            <person name="Smanski M.J."/>
            <person name="Chevrette M.G."/>
            <person name="De Carvalho L.P.S."/>
            <person name="Shen B."/>
        </authorList>
    </citation>
    <scope>NUCLEOTIDE SEQUENCE [LARGE SCALE GENOMIC DNA]</scope>
    <source>
        <strain evidence="5 6">NPDC053399</strain>
    </source>
</reference>
<comment type="caution">
    <text evidence="5">The sequence shown here is derived from an EMBL/GenBank/DDBJ whole genome shotgun (WGS) entry which is preliminary data.</text>
</comment>
<feature type="region of interest" description="Disordered" evidence="3">
    <location>
        <begin position="279"/>
        <end position="310"/>
    </location>
</feature>
<organism evidence="5 6">
    <name type="scientific">Streptomyces fildesensis</name>
    <dbReference type="NCBI Taxonomy" id="375757"/>
    <lineage>
        <taxon>Bacteria</taxon>
        <taxon>Bacillati</taxon>
        <taxon>Actinomycetota</taxon>
        <taxon>Actinomycetes</taxon>
        <taxon>Kitasatosporales</taxon>
        <taxon>Streptomycetaceae</taxon>
        <taxon>Streptomyces</taxon>
    </lineage>
</organism>
<dbReference type="PANTHER" id="PTHR34216:SF3">
    <property type="entry name" value="POLY-BETA-1,6-N-ACETYL-D-GLUCOSAMINE N-DEACETYLASE"/>
    <property type="match status" value="1"/>
</dbReference>
<proteinExistence type="predicted"/>